<keyword evidence="2" id="KW-1185">Reference proteome</keyword>
<reference evidence="1 2" key="1">
    <citation type="submission" date="2021-03" db="EMBL/GenBank/DDBJ databases">
        <title>Antimicrobial resistance genes in bacteria isolated from Japanese honey, and their potential for conferring macrolide and lincosamide resistance in the American foulbrood pathogen Paenibacillus larvae.</title>
        <authorList>
            <person name="Okamoto M."/>
            <person name="Kumagai M."/>
            <person name="Kanamori H."/>
            <person name="Takamatsu D."/>
        </authorList>
    </citation>
    <scope>NUCLEOTIDE SEQUENCE [LARGE SCALE GENOMIC DNA]</scope>
    <source>
        <strain evidence="1 2">J1TS3</strain>
    </source>
</reference>
<proteinExistence type="predicted"/>
<evidence type="ECO:0000313" key="2">
    <source>
        <dbReference type="Proteomes" id="UP000680279"/>
    </source>
</evidence>
<comment type="caution">
    <text evidence="1">The sequence shown here is derived from an EMBL/GenBank/DDBJ whole genome shotgun (WGS) entry which is preliminary data.</text>
</comment>
<sequence>MHRDHEQLEKFIDSLAEMGVDISVTKSRLELFKVLDEVQAVPGYTEYHVE</sequence>
<dbReference type="NCBIfam" id="NF040845">
    <property type="entry name" value="lmo0850_fam"/>
    <property type="match status" value="1"/>
</dbReference>
<organism evidence="1 2">
    <name type="scientific">Siminovitchia fordii</name>
    <dbReference type="NCBI Taxonomy" id="254759"/>
    <lineage>
        <taxon>Bacteria</taxon>
        <taxon>Bacillati</taxon>
        <taxon>Bacillota</taxon>
        <taxon>Bacilli</taxon>
        <taxon>Bacillales</taxon>
        <taxon>Bacillaceae</taxon>
        <taxon>Siminovitchia</taxon>
    </lineage>
</organism>
<gene>
    <name evidence="1" type="ORF">J1TS3_33130</name>
</gene>
<dbReference type="Proteomes" id="UP000680279">
    <property type="component" value="Unassembled WGS sequence"/>
</dbReference>
<accession>A0ABQ4K8Y5</accession>
<name>A0ABQ4K8Y5_9BACI</name>
<dbReference type="RefSeq" id="WP_018708996.1">
    <property type="nucleotide sequence ID" value="NZ_BOQT01000014.1"/>
</dbReference>
<evidence type="ECO:0000313" key="1">
    <source>
        <dbReference type="EMBL" id="GIN22179.1"/>
    </source>
</evidence>
<dbReference type="InterPro" id="IPR049839">
    <property type="entry name" value="Lmo0850-like"/>
</dbReference>
<protein>
    <submittedName>
        <fullName evidence="1">Uncharacterized protein</fullName>
    </submittedName>
</protein>
<dbReference type="EMBL" id="BOQT01000014">
    <property type="protein sequence ID" value="GIN22179.1"/>
    <property type="molecule type" value="Genomic_DNA"/>
</dbReference>